<reference evidence="1" key="2">
    <citation type="journal article" date="2024" name="Plant">
        <title>Genomic evolution and insights into agronomic trait innovations of Sesamum species.</title>
        <authorList>
            <person name="Miao H."/>
            <person name="Wang L."/>
            <person name="Qu L."/>
            <person name="Liu H."/>
            <person name="Sun Y."/>
            <person name="Le M."/>
            <person name="Wang Q."/>
            <person name="Wei S."/>
            <person name="Zheng Y."/>
            <person name="Lin W."/>
            <person name="Duan Y."/>
            <person name="Cao H."/>
            <person name="Xiong S."/>
            <person name="Wang X."/>
            <person name="Wei L."/>
            <person name="Li C."/>
            <person name="Ma Q."/>
            <person name="Ju M."/>
            <person name="Zhao R."/>
            <person name="Li G."/>
            <person name="Mu C."/>
            <person name="Tian Q."/>
            <person name="Mei H."/>
            <person name="Zhang T."/>
            <person name="Gao T."/>
            <person name="Zhang H."/>
        </authorList>
    </citation>
    <scope>NUCLEOTIDE SEQUENCE</scope>
    <source>
        <strain evidence="1">KEN1</strain>
    </source>
</reference>
<comment type="caution">
    <text evidence="1">The sequence shown here is derived from an EMBL/GenBank/DDBJ whole genome shotgun (WGS) entry which is preliminary data.</text>
</comment>
<reference evidence="1" key="1">
    <citation type="submission" date="2020-06" db="EMBL/GenBank/DDBJ databases">
        <authorList>
            <person name="Li T."/>
            <person name="Hu X."/>
            <person name="Zhang T."/>
            <person name="Song X."/>
            <person name="Zhang H."/>
            <person name="Dai N."/>
            <person name="Sheng W."/>
            <person name="Hou X."/>
            <person name="Wei L."/>
        </authorList>
    </citation>
    <scope>NUCLEOTIDE SEQUENCE</scope>
    <source>
        <strain evidence="1">KEN1</strain>
        <tissue evidence="1">Leaf</tissue>
    </source>
</reference>
<organism evidence="1">
    <name type="scientific">Sesamum latifolium</name>
    <dbReference type="NCBI Taxonomy" id="2727402"/>
    <lineage>
        <taxon>Eukaryota</taxon>
        <taxon>Viridiplantae</taxon>
        <taxon>Streptophyta</taxon>
        <taxon>Embryophyta</taxon>
        <taxon>Tracheophyta</taxon>
        <taxon>Spermatophyta</taxon>
        <taxon>Magnoliopsida</taxon>
        <taxon>eudicotyledons</taxon>
        <taxon>Gunneridae</taxon>
        <taxon>Pentapetalae</taxon>
        <taxon>asterids</taxon>
        <taxon>lamiids</taxon>
        <taxon>Lamiales</taxon>
        <taxon>Pedaliaceae</taxon>
        <taxon>Sesamum</taxon>
    </lineage>
</organism>
<dbReference type="EMBL" id="JACGWN010000013">
    <property type="protein sequence ID" value="KAL0411472.1"/>
    <property type="molecule type" value="Genomic_DNA"/>
</dbReference>
<dbReference type="AlphaFoldDB" id="A0AAW2U4B4"/>
<protein>
    <submittedName>
        <fullName evidence="1">Uncharacterized protein</fullName>
    </submittedName>
</protein>
<evidence type="ECO:0000313" key="1">
    <source>
        <dbReference type="EMBL" id="KAL0411472.1"/>
    </source>
</evidence>
<proteinExistence type="predicted"/>
<gene>
    <name evidence="1" type="ORF">Slati_3736900</name>
</gene>
<name>A0AAW2U4B4_9LAMI</name>
<accession>A0AAW2U4B4</accession>
<sequence>MDLDRNGFDLSKPSIHNNVVRKLPLPKYGLTSRGILGIEESCTIFVNDEA</sequence>